<keyword evidence="3" id="KW-0560">Oxidoreductase</keyword>
<evidence type="ECO:0000256" key="5">
    <source>
        <dbReference type="PIRSR" id="PIRSR000097-2"/>
    </source>
</evidence>
<evidence type="ECO:0000256" key="2">
    <source>
        <dbReference type="ARBA" id="ARBA00022857"/>
    </source>
</evidence>
<dbReference type="Gene3D" id="3.20.20.100">
    <property type="entry name" value="NADP-dependent oxidoreductase domain"/>
    <property type="match status" value="1"/>
</dbReference>
<dbReference type="Pfam" id="PF00248">
    <property type="entry name" value="Aldo_ket_red"/>
    <property type="match status" value="1"/>
</dbReference>
<dbReference type="Proteomes" id="UP001431209">
    <property type="component" value="Unassembled WGS sequence"/>
</dbReference>
<dbReference type="InterPro" id="IPR020471">
    <property type="entry name" value="AKR"/>
</dbReference>
<dbReference type="EMBL" id="JAOPGA020000251">
    <property type="protein sequence ID" value="KAL0477844.1"/>
    <property type="molecule type" value="Genomic_DNA"/>
</dbReference>
<dbReference type="PIRSF" id="PIRSF000097">
    <property type="entry name" value="AKR"/>
    <property type="match status" value="1"/>
</dbReference>
<dbReference type="InterPro" id="IPR023210">
    <property type="entry name" value="NADP_OxRdtase_dom"/>
</dbReference>
<comment type="similarity">
    <text evidence="1">Belongs to the aldo/keto reductase family.</text>
</comment>
<dbReference type="PANTHER" id="PTHR43827">
    <property type="entry name" value="2,5-DIKETO-D-GLUCONIC ACID REDUCTASE"/>
    <property type="match status" value="1"/>
</dbReference>
<dbReference type="InterPro" id="IPR044494">
    <property type="entry name" value="AKR3C2/3"/>
</dbReference>
<gene>
    <name evidence="9" type="ORF">AKO1_005280</name>
</gene>
<evidence type="ECO:0000256" key="1">
    <source>
        <dbReference type="ARBA" id="ARBA00007905"/>
    </source>
</evidence>
<dbReference type="InterPro" id="IPR018170">
    <property type="entry name" value="Aldo/ket_reductase_CS"/>
</dbReference>
<proteinExistence type="inferred from homology"/>
<evidence type="ECO:0000313" key="10">
    <source>
        <dbReference type="Proteomes" id="UP001431209"/>
    </source>
</evidence>
<name>A0AAW2YL36_9EUKA</name>
<dbReference type="FunFam" id="3.20.20.100:FF:000002">
    <property type="entry name" value="2,5-diketo-D-gluconic acid reductase A"/>
    <property type="match status" value="1"/>
</dbReference>
<evidence type="ECO:0000256" key="4">
    <source>
        <dbReference type="PIRSR" id="PIRSR000097-1"/>
    </source>
</evidence>
<organism evidence="9 10">
    <name type="scientific">Acrasis kona</name>
    <dbReference type="NCBI Taxonomy" id="1008807"/>
    <lineage>
        <taxon>Eukaryota</taxon>
        <taxon>Discoba</taxon>
        <taxon>Heterolobosea</taxon>
        <taxon>Tetramitia</taxon>
        <taxon>Eutetramitia</taxon>
        <taxon>Acrasidae</taxon>
        <taxon>Acrasis</taxon>
    </lineage>
</organism>
<feature type="chain" id="PRO_5043710961" evidence="7">
    <location>
        <begin position="21"/>
        <end position="310"/>
    </location>
</feature>
<evidence type="ECO:0000256" key="3">
    <source>
        <dbReference type="ARBA" id="ARBA00023002"/>
    </source>
</evidence>
<sequence length="310" mass="35762">MDRTFAILLLLAVLTCFVAPKVPTVTFTNGVKAPAIAFGTGTFWHKKESDKNINRTLVEAIKTAIHEGYYHIDTGDDYFTEKEVGIAIKESEVPREKLFITTKLDKFLSDPRKGLETSLKNLQLDYVDMYLIHSPFFNKTTHGIEIEQVWKIMESQYNQNLTRVIGVSNFRIKDIIRVLKIAKVHPEVNQLEFHPYVQSTDLQAFAKENKIFLQAYSPLAPIVYKKDGPVNESLQRIAENHKTTQAQVLLAWTEAKYNMVITTSGKKHHMKEALDSYDLRLSKSETNEIDSEGSKLLYREFWKDQFKNWP</sequence>
<keyword evidence="10" id="KW-1185">Reference proteome</keyword>
<dbReference type="PANTHER" id="PTHR43827:SF3">
    <property type="entry name" value="NADP-DEPENDENT OXIDOREDUCTASE DOMAIN-CONTAINING PROTEIN"/>
    <property type="match status" value="1"/>
</dbReference>
<evidence type="ECO:0000259" key="8">
    <source>
        <dbReference type="Pfam" id="PF00248"/>
    </source>
</evidence>
<evidence type="ECO:0000256" key="6">
    <source>
        <dbReference type="PIRSR" id="PIRSR000097-3"/>
    </source>
</evidence>
<feature type="signal peptide" evidence="7">
    <location>
        <begin position="1"/>
        <end position="20"/>
    </location>
</feature>
<dbReference type="PRINTS" id="PR00069">
    <property type="entry name" value="ALDKETRDTASE"/>
</dbReference>
<evidence type="ECO:0000313" key="9">
    <source>
        <dbReference type="EMBL" id="KAL0477844.1"/>
    </source>
</evidence>
<dbReference type="GO" id="GO:0016652">
    <property type="term" value="F:oxidoreductase activity, acting on NAD(P)H as acceptor"/>
    <property type="evidence" value="ECO:0007669"/>
    <property type="project" value="InterPro"/>
</dbReference>
<dbReference type="PROSITE" id="PS00062">
    <property type="entry name" value="ALDOKETO_REDUCTASE_2"/>
    <property type="match status" value="1"/>
</dbReference>
<dbReference type="CDD" id="cd19120">
    <property type="entry name" value="AKR_AKR3C2-3"/>
    <property type="match status" value="1"/>
</dbReference>
<protein>
    <submittedName>
        <fullName evidence="9">Cpr-c2</fullName>
    </submittedName>
</protein>
<dbReference type="SUPFAM" id="SSF51430">
    <property type="entry name" value="NAD(P)-linked oxidoreductase"/>
    <property type="match status" value="1"/>
</dbReference>
<dbReference type="InterPro" id="IPR036812">
    <property type="entry name" value="NAD(P)_OxRdtase_dom_sf"/>
</dbReference>
<feature type="binding site" evidence="5">
    <location>
        <position position="133"/>
    </location>
    <ligand>
        <name>substrate</name>
    </ligand>
</feature>
<reference evidence="9 10" key="1">
    <citation type="submission" date="2024-03" db="EMBL/GenBank/DDBJ databases">
        <title>The Acrasis kona genome and developmental transcriptomes reveal deep origins of eukaryotic multicellular pathways.</title>
        <authorList>
            <person name="Sheikh S."/>
            <person name="Fu C.-J."/>
            <person name="Brown M.W."/>
            <person name="Baldauf S.L."/>
        </authorList>
    </citation>
    <scope>NUCLEOTIDE SEQUENCE [LARGE SCALE GENOMIC DNA]</scope>
    <source>
        <strain evidence="9 10">ATCC MYA-3509</strain>
    </source>
</reference>
<feature type="domain" description="NADP-dependent oxidoreductase" evidence="8">
    <location>
        <begin position="36"/>
        <end position="291"/>
    </location>
</feature>
<feature type="active site" description="Proton donor" evidence="4">
    <location>
        <position position="78"/>
    </location>
</feature>
<dbReference type="AlphaFoldDB" id="A0AAW2YL36"/>
<keyword evidence="7" id="KW-0732">Signal</keyword>
<comment type="caution">
    <text evidence="9">The sequence shown here is derived from an EMBL/GenBank/DDBJ whole genome shotgun (WGS) entry which is preliminary data.</text>
</comment>
<keyword evidence="2" id="KW-0521">NADP</keyword>
<evidence type="ECO:0000256" key="7">
    <source>
        <dbReference type="SAM" id="SignalP"/>
    </source>
</evidence>
<feature type="site" description="Lowers pKa of active site Tyr" evidence="6">
    <location>
        <position position="103"/>
    </location>
</feature>
<dbReference type="GO" id="GO:0016616">
    <property type="term" value="F:oxidoreductase activity, acting on the CH-OH group of donors, NAD or NADP as acceptor"/>
    <property type="evidence" value="ECO:0007669"/>
    <property type="project" value="UniProtKB-ARBA"/>
</dbReference>
<accession>A0AAW2YL36</accession>